<dbReference type="AlphaFoldDB" id="A0A8J2NUE5"/>
<dbReference type="Pfam" id="PF10613">
    <property type="entry name" value="Lig_chan-Glu_bd"/>
    <property type="match status" value="1"/>
</dbReference>
<keyword evidence="6" id="KW-0472">Membrane</keyword>
<dbReference type="GO" id="GO:0016020">
    <property type="term" value="C:membrane"/>
    <property type="evidence" value="ECO:0007669"/>
    <property type="project" value="UniProtKB-SubCell"/>
</dbReference>
<evidence type="ECO:0000256" key="6">
    <source>
        <dbReference type="ARBA" id="ARBA00023136"/>
    </source>
</evidence>
<protein>
    <recommendedName>
        <fullName evidence="11">Ionotropic glutamate receptor L-glutamate and glycine-binding domain-containing protein</fullName>
    </recommendedName>
</protein>
<keyword evidence="8" id="KW-0325">Glycoprotein</keyword>
<evidence type="ECO:0000259" key="11">
    <source>
        <dbReference type="Pfam" id="PF10613"/>
    </source>
</evidence>
<evidence type="ECO:0000313" key="13">
    <source>
        <dbReference type="Proteomes" id="UP000708208"/>
    </source>
</evidence>
<evidence type="ECO:0000256" key="8">
    <source>
        <dbReference type="ARBA" id="ARBA00023180"/>
    </source>
</evidence>
<keyword evidence="13" id="KW-1185">Reference proteome</keyword>
<gene>
    <name evidence="12" type="ORF">AFUS01_LOCUS15510</name>
</gene>
<name>A0A8J2NUE5_9HEXA</name>
<keyword evidence="2" id="KW-0813">Transport</keyword>
<feature type="domain" description="Ionotropic glutamate receptor L-glutamate and glycine-binding" evidence="11">
    <location>
        <begin position="21"/>
        <end position="99"/>
    </location>
</feature>
<comment type="subcellular location">
    <subcellularLocation>
        <location evidence="1">Membrane</location>
        <topology evidence="1">Multi-pass membrane protein</topology>
    </subcellularLocation>
</comment>
<evidence type="ECO:0000256" key="2">
    <source>
        <dbReference type="ARBA" id="ARBA00022448"/>
    </source>
</evidence>
<evidence type="ECO:0000256" key="10">
    <source>
        <dbReference type="ARBA" id="ARBA00023303"/>
    </source>
</evidence>
<evidence type="ECO:0000256" key="4">
    <source>
        <dbReference type="ARBA" id="ARBA00022989"/>
    </source>
</evidence>
<comment type="caution">
    <text evidence="12">The sequence shown here is derived from an EMBL/GenBank/DDBJ whole genome shotgun (WGS) entry which is preliminary data.</text>
</comment>
<dbReference type="OrthoDB" id="8050636at2759"/>
<dbReference type="EMBL" id="CAJVCH010137660">
    <property type="protein sequence ID" value="CAG7726603.1"/>
    <property type="molecule type" value="Genomic_DNA"/>
</dbReference>
<evidence type="ECO:0000256" key="7">
    <source>
        <dbReference type="ARBA" id="ARBA00023170"/>
    </source>
</evidence>
<accession>A0A8J2NUE5</accession>
<dbReference type="GO" id="GO:0015276">
    <property type="term" value="F:ligand-gated monoatomic ion channel activity"/>
    <property type="evidence" value="ECO:0007669"/>
    <property type="project" value="InterPro"/>
</dbReference>
<organism evidence="12 13">
    <name type="scientific">Allacma fusca</name>
    <dbReference type="NCBI Taxonomy" id="39272"/>
    <lineage>
        <taxon>Eukaryota</taxon>
        <taxon>Metazoa</taxon>
        <taxon>Ecdysozoa</taxon>
        <taxon>Arthropoda</taxon>
        <taxon>Hexapoda</taxon>
        <taxon>Collembola</taxon>
        <taxon>Symphypleona</taxon>
        <taxon>Sminthuridae</taxon>
        <taxon>Allacma</taxon>
    </lineage>
</organism>
<keyword evidence="4" id="KW-1133">Transmembrane helix</keyword>
<reference evidence="12" key="1">
    <citation type="submission" date="2021-06" db="EMBL/GenBank/DDBJ databases">
        <authorList>
            <person name="Hodson N. C."/>
            <person name="Mongue J. A."/>
            <person name="Jaron S. K."/>
        </authorList>
    </citation>
    <scope>NUCLEOTIDE SEQUENCE</scope>
</reference>
<evidence type="ECO:0000256" key="1">
    <source>
        <dbReference type="ARBA" id="ARBA00004141"/>
    </source>
</evidence>
<keyword evidence="7" id="KW-0675">Receptor</keyword>
<keyword evidence="3" id="KW-0812">Transmembrane</keyword>
<dbReference type="Proteomes" id="UP000708208">
    <property type="component" value="Unassembled WGS sequence"/>
</dbReference>
<evidence type="ECO:0000256" key="3">
    <source>
        <dbReference type="ARBA" id="ARBA00022692"/>
    </source>
</evidence>
<keyword evidence="5" id="KW-0406">Ion transport</keyword>
<keyword evidence="10" id="KW-0407">Ion channel</keyword>
<proteinExistence type="predicted"/>
<evidence type="ECO:0000256" key="9">
    <source>
        <dbReference type="ARBA" id="ARBA00023286"/>
    </source>
</evidence>
<keyword evidence="9" id="KW-1071">Ligand-gated ion channel</keyword>
<evidence type="ECO:0000313" key="12">
    <source>
        <dbReference type="EMBL" id="CAG7726603.1"/>
    </source>
</evidence>
<dbReference type="InterPro" id="IPR019594">
    <property type="entry name" value="Glu/Gly-bd"/>
</dbReference>
<evidence type="ECO:0000256" key="5">
    <source>
        <dbReference type="ARBA" id="ARBA00023065"/>
    </source>
</evidence>
<sequence>MVLTSNILTRPKNVINLRNRHIRISGSKGPPYCDVRTENGRKIFSGAAFSIIDFSSKKYNFTYDLEAPKGKSTGIKLKNGTWTGMLADVYHGKADITITTAYNLFWFTPLSFDSIRFTKRIGEVFKTYCTIPFDFLTRSPFAKTFGFLKELNSCRYPG</sequence>